<evidence type="ECO:0000313" key="3">
    <source>
        <dbReference type="Proteomes" id="UP000319040"/>
    </source>
</evidence>
<gene>
    <name evidence="2" type="ORF">SAMN06265379_1191</name>
</gene>
<dbReference type="OrthoDB" id="1109367at2"/>
<evidence type="ECO:0000256" key="1">
    <source>
        <dbReference type="SAM" id="SignalP"/>
    </source>
</evidence>
<feature type="chain" id="PRO_5021988444" description="Secretion system C-terminal sorting domain-containing protein" evidence="1">
    <location>
        <begin position="26"/>
        <end position="4872"/>
    </location>
</feature>
<keyword evidence="3" id="KW-1185">Reference proteome</keyword>
<dbReference type="Proteomes" id="UP000319040">
    <property type="component" value="Unassembled WGS sequence"/>
</dbReference>
<reference evidence="2 3" key="1">
    <citation type="submission" date="2017-05" db="EMBL/GenBank/DDBJ databases">
        <authorList>
            <person name="Varghese N."/>
            <person name="Submissions S."/>
        </authorList>
    </citation>
    <scope>NUCLEOTIDE SEQUENCE [LARGE SCALE GENOMIC DNA]</scope>
    <source>
        <strain evidence="2 3">DSM 27040</strain>
    </source>
</reference>
<evidence type="ECO:0000313" key="2">
    <source>
        <dbReference type="EMBL" id="SMO93415.1"/>
    </source>
</evidence>
<name>A0A521FB65_SACCC</name>
<proteinExistence type="predicted"/>
<dbReference type="RefSeq" id="WP_142534832.1">
    <property type="nucleotide sequence ID" value="NZ_FXTB01000019.1"/>
</dbReference>
<dbReference type="EMBL" id="FXTB01000019">
    <property type="protein sequence ID" value="SMO93415.1"/>
    <property type="molecule type" value="Genomic_DNA"/>
</dbReference>
<feature type="non-terminal residue" evidence="2">
    <location>
        <position position="4872"/>
    </location>
</feature>
<evidence type="ECO:0008006" key="4">
    <source>
        <dbReference type="Google" id="ProtNLM"/>
    </source>
</evidence>
<protein>
    <recommendedName>
        <fullName evidence="4">Secretion system C-terminal sorting domain-containing protein</fullName>
    </recommendedName>
</protein>
<sequence>MVSKTTLLKSLLLSSFLLSAIVVSAQSDGDYQFNYSRNASWDWNMAANWDVYNAGSWVEATNYPGEVAGAGTLFINDGDHIVLTADVPQAIGAITFADGTTTATDLTMGANNLTVSGAVTFGDPDHDAGDQNIFVNSGTLTSGSVVMVNTGNNNEDTRIDIDTGTLIVNGDITQANSNRNNIRFVGAATGELYIGGDYNGNGFTRGSSTVYYNSAGTQVVGNTSYHNVYFTGGIKTLRNTTYVYGAMTLGTVLDIENRQLGFIGSAICVPETSYGPSAMINISNNGSIRRDGSSAADFEMIYPIGIGTDYTPMELTSVSGSDLNGRLYIRLFEERHSLTGGSDNAISRYWDIRSTNTTLTSVIGSFTYADNDVLAPINESNLTTVGYFDGSDWQQNASGVSHNHATNQILFSGVPNLYGEWTLGESTGCFDALPSGKFTVRDGNWNTASTWNGGVVPKADGTENVTVYHNLNTLNADINVNNLTFGPDTYVNLYDQEVTVAGDLVVEGTVRDSHSDGTVSVGGTLTVNENGEYNIERSPLTVAGDVTVNGILRDAHANGTNQFNGNLTIGVSGTCNLDYGTNTINGTTTVNGILSDTRNEGSNTFAGKLTVNPGGSFSSADVENNFLNGLENNGSFTVSSSYVLNNDLIVTGSSELLFTDDLYIADNVTLTNQNTGGITVLDQLDGQGANAKLINEGLIKYGDNDRVPMNSGILDCATFPNTFEYNRNGRQYIKAGAYYNLVASNNSDKELQGVTTVLNDLTTSGTADFECQNHNLNIGGAIHHTSSGLFLTGINTVTYNGFGDQSIASNVTYAGNLAVDGTDVKSLSGATAVTGDINITGATLHLNGHTITPGGNVSISTGATIDVDDNASLELADVATLTNNGTLQVVGSPGNPATITTAGSGGYLINQSDAAAQFHALYGVFDATGGITVTDGSIDATNNFSHCTFSNGTGSEYLNFNGYDPIGGFTDIQNAVFTSGPTNNVTRTSGTHALSFVQATGALAGENYDNDNANPGTLIEWTDPSSIFYSTGNVSAHAAASWNSSKDGSGGSPDLARLSDGTLTLIVQDGHTVTLDSNGDINVRKLIVGEGTSGQFLIGGDATQQTLTVQELIEVNAGAILEPGSSGEPAHNLELYGNMINNGTVNLRKSFTQLVNTRVYGNMVFGGANIPVLSQLTFEAGSNATANVALDVNWNLILEAGATFNDGGHHHKVEYNWINNGGTYNATGGLDFDGGTSSIVASGTETTFNHVTFNGGGLVTIKEDVTINGNAISNNNTRISVDDVTVTVNGNFNVEPGSEYVQATNYTYFNGTDAQTITLAGSSSFNRVYFTNGGANAKTIVGDMHVNNWLMINNGATVNGTGDHLIERGLRVDGTCNFSGSITMKGGYIDTNDPTVTAFTLGTAKLNIENTVYLRHASTGTVTITMQNDVLVHGSGALVINDDAVLVGQPANSLTLEAGRNLYVRGADNFPDGFGSYNFDPTANVVYDADMAQIIRGGFTYGRLYVRYAHSKTVDGPITVTGHLYLRNGATLDLQNFAHLFSGSNIYNGTAHNGSIDGSNATLTMSGSDADQNIDASGSGAYTFRNLILSQNGATATRTTTFNTGCKLVVTDDLTIENVGGTEAIEFLVNLNDNPIAGPANNLTLGAHCWLYVDHLNFGSDVIDQFTTTSLDVNSTVYYSLNGVQNIADGVTYGNLGLYTGNKLAEGNLDIEGDMFNIGAPEFYDGGFVHTIAGNWKLNSTNYYTQRSATGTIVFDGTDQDVDGRIFNNLTIANSGKANLFNNLDVFGNLTVNDGSSFEASTLNMNIGGDMVVLGAGKYTQTTGTTTLNGDDNQSITMNAPSNFGNLTINKTNPVTQTVTALTDLNIGLDLTVEAMSGIFDISNRHVYIGDDLWIRHNTGVQNFITTGSTVVFNGSTAQEVRSYHEDNLVFNNLLFEGSGDKTLSYSNSGGGLLAAQNFEVNGNFTINGSVVEGNSISLYVRGNWTNNGTFNHGRTVYFDGADQTVGTSGFHHVSFQGSDTKTLTGNITVSYDVYIDGTATLNADGNNITLGRTWYNNVDGAGYVPGTGKVVFNGASGANVYTGTHAGSAAGKDFYAIDVNKTNSGYVSLQGDLIVQNDLNINSQIMHTYGNDVWVGGNFVVNGTYNCNNNASLLTLNASGGTHVFQPNGATLRGLEIDAPGATYQMQGDFILDNGDMTIKAGTLDLNKNQIQLNDYNRKIDIAGGSMIVGPASKVLFTNTQSINLTSGELHIAGEEGTTANMESTHASRGFTVNALGGTIFADHYRIQKGSIVVNGATLDATKNLSNGTFVEGAGGSSYITLTDVDLGAGISLSNMIFNSGASKNISRTAGNGTVTVLDASGSMAGAYYEEDNGVPGTLIDWTFPAGFFWDGNGSEANTNWHDALNWSGNTVPGANDIVYLDHSVLSGNYTVVVSTADAACMRVVMDSQGGSPLGLIVGAGRTLDVTEHVAIGAGTTLTQADNTAVINVGKNWTNLGTYTHNNAKVIFNATAGDYIISSGGTGAGKSFYDLTIDAGTSLYTLDMPTDVQNNLTVSSGTFDLASPNNDITVGGNWHIDQGNGGRFVSNKADVTFNGTLQSIKNGTFYNLIIGPTSTTSLSSNIAVENDITLSDGSTLNANDRNIYVRRHWQNNNGTFQQTGLGTVIFDKTGGTQYVDNGTHGTTFNHLTFSNSANKTFRNDVSVNGNVLINDASGVVNVDTYVLNGVGADNKFTCNEDLQIQGASNFPSGFETMEFSDASLVRYYADIDQNIYPATYGGIDLESLSNGAAPSVKTALGNIEITGSLYLNDINRPAILDMETNDANMVLTGSIDLRGASAINWGTGNATLEHIGGGWSIDADITGFNNLILSGTGAKYTQGDLVITGDLTIKSGVDFRMYHSSNRNDFKKVTGTPTGTISMETGARILNTRPSLAVDPVNGGPAIAEGFGTYDFNESSTYFLYSNGVDQTVYTGNAIAYGNLNFSSTKNVTGDGIADLDVNGDWNMNTATYFDGGTDMRIAGANVYFNNYVASSSDRKLVLDGLRDQRLLDGLDPLLELPATEFRGTGVKTIVDHTNINGNLFVDAGVTLTTRYNITFNGNSWINNGFYQQTGNGLTFNGAIDQTIDPGMLHADNYFNILVFDGAGTKTFVNNGADINNAFTINEGTVDLGSHDYYFANRIENILGGILLSGNANITLDGGNQNVNTPNFAADNITCSGNGTKYLYSDWNIGRDLTIESGVTLSTRTTADYNIYIGGDWNNQGTFRDYTGKVVFNGNLSPVTITSGGSNFYDVEFAPTAAVKYSLLSASTTIHNQMHIGDNAELDLNSQTLNLGRDNTGSISHTVNGTLTIDEGAFLRVNNDDVQSVLDVYGTLNIVGADESHVATLTSQTTPSRYNKTQVNIHPGATMAARYYLIEYISDTGLNLMAGSTLHPVNNFSDGTFLNMRDVAGSRYLTLESNYSGGNISNVSFSYDGIPVQGRHFNVQRKLTAPAIVFDNVTGSIGNYRYEDDDHAIPAFDDGLVRWPQITETQWTGAVDIDWHKAGNWDNGVPTSTMDAIIADKDNDPIIFADNAVCKGLIITDGTLRLEDERDIVVHDNVSVDQGVLFVNAAGSAIDVRGDWSINTQGNFVHGNGTVTFSSPNGFVNIAPGSSNFYNLVFNNAISTFNISASELNIEGDLDIYNGTVSPSTNNYTYNLHGDYTVTNGKYDTAGASGGTIVLMADGDQTVSNATFYNLRVAGTGNKYFAGTNTVEGTTEISSSLIAQAGSAILFKGDMTIEAMGVFNDGGQSHEFGGTNWRGNGTYTGTGTMTFNRTVGHQYLYQSTFNNLVVDCTGRVLYLQDDVDINGDLTFKSGVNHINLQTSTFTGKGLGAFTVESGVVTYVYGADNFPKGFATYNMDVTSDTRYYGSSNQNIAGVSYGILRLNNPNTKTLMGDTEVKGNLHFYQSTLDVSVNNFALTVGGHWYNNNTDGGNFVCRQGQVIFNGTDDRNIYMGDNNGNTFYDILVNGSAQISAANPTNNDFIVQNNLNVTSGVFNANGRTIYVGGDLMATGAGTFNNSTGTYYLNKAAGNANIGFNGSSLLNLVINGGASYTAQGNLALVGSFTLSSGTFNGNGHKVDLGNGSGDVVNIDGTYIVGAGGVLGLGNGVTCTVGTTGRIEVVGSTAGLAKVSNNASGGRYGFVVHGEIAAEYYMFEYMSNVGVYLTSTSTIDATHHFSNGTFSNGATTGQLLRIENTQSFTEAGGNRIEKVSFPVNPGGSAFNVAKYESTSGELEFYNSVGVFAGENFDNDPSNLIDWTGPVSLTWNGLTDSDWNKAANWTASSGSPIVPTSDNNVFVPGGLVNYPELTISGQETGNLTIEQGGKIRMSTVAGDVQPDLDVDGDLTIVGALHTTSAHDLISVEGNWTAASGARVILNGRVTFNGVGGAKQIDNGGAGFYALTISGTTQYQIARDIKVKMDLTIDAGAAFDASPSNRTITVGGDWVNSGKFIAQQGTVVLKSLPGTQSIRGGGYAFYNLQINSPGTRYNLLDDMGVDEMLQIQKGIVDVKVNTLRIGDGRGTDGVSISGTLLVNAGATLDMGDNASLNVNAGGSMELLGDDKDNRATLTSSTGGRYSFDVNSGGAIKASFYNVDYTDADGLHMHSGAHIDATYNLSDGTFSNGFPGSGSYMTLMHDMATADFTLRNLIFNAGPNHSVTRTAGTTIFHFEDASGLLGNYLYERDEEAVPSPSSGLLRWPFVKLYTWEGDVDSNWLTPGNWFDDQLPVSTSDITIPNIGQHPVIDNSQLFEMHALTIEAGATVTVQPGARLTINGDLTTNDGLIIQNTPAQPVSLIVNGTVSGQTNYEWSIPKSLEWYMSHPVRGVTEQEYEASY</sequence>
<keyword evidence="1" id="KW-0732">Signal</keyword>
<accession>A0A521FB65</accession>
<organism evidence="2 3">
    <name type="scientific">Saccharicrinis carchari</name>
    <dbReference type="NCBI Taxonomy" id="1168039"/>
    <lineage>
        <taxon>Bacteria</taxon>
        <taxon>Pseudomonadati</taxon>
        <taxon>Bacteroidota</taxon>
        <taxon>Bacteroidia</taxon>
        <taxon>Marinilabiliales</taxon>
        <taxon>Marinilabiliaceae</taxon>
        <taxon>Saccharicrinis</taxon>
    </lineage>
</organism>
<feature type="signal peptide" evidence="1">
    <location>
        <begin position="1"/>
        <end position="25"/>
    </location>
</feature>